<evidence type="ECO:0000259" key="1">
    <source>
        <dbReference type="Pfam" id="PF13843"/>
    </source>
</evidence>
<dbReference type="AlphaFoldDB" id="A0A6L2PZ84"/>
<evidence type="ECO:0000313" key="2">
    <source>
        <dbReference type="EMBL" id="GFG37941.1"/>
    </source>
</evidence>
<dbReference type="InterPro" id="IPR029526">
    <property type="entry name" value="PGBD"/>
</dbReference>
<dbReference type="Pfam" id="PF13843">
    <property type="entry name" value="DDE_Tnp_1_7"/>
    <property type="match status" value="1"/>
</dbReference>
<keyword evidence="3" id="KW-1185">Reference proteome</keyword>
<evidence type="ECO:0000313" key="3">
    <source>
        <dbReference type="Proteomes" id="UP000502823"/>
    </source>
</evidence>
<protein>
    <recommendedName>
        <fullName evidence="1">PiggyBac transposable element-derived protein domain-containing protein</fullName>
    </recommendedName>
</protein>
<name>A0A6L2PZ84_COPFO</name>
<gene>
    <name evidence="2" type="ORF">Cfor_05916</name>
</gene>
<organism evidence="2 3">
    <name type="scientific">Coptotermes formosanus</name>
    <name type="common">Formosan subterranean termite</name>
    <dbReference type="NCBI Taxonomy" id="36987"/>
    <lineage>
        <taxon>Eukaryota</taxon>
        <taxon>Metazoa</taxon>
        <taxon>Ecdysozoa</taxon>
        <taxon>Arthropoda</taxon>
        <taxon>Hexapoda</taxon>
        <taxon>Insecta</taxon>
        <taxon>Pterygota</taxon>
        <taxon>Neoptera</taxon>
        <taxon>Polyneoptera</taxon>
        <taxon>Dictyoptera</taxon>
        <taxon>Blattodea</taxon>
        <taxon>Blattoidea</taxon>
        <taxon>Termitoidae</taxon>
        <taxon>Rhinotermitidae</taxon>
        <taxon>Coptotermes</taxon>
    </lineage>
</organism>
<comment type="caution">
    <text evidence="2">The sequence shown here is derived from an EMBL/GenBank/DDBJ whole genome shotgun (WGS) entry which is preliminary data.</text>
</comment>
<sequence>MNPRRHTKNMANCRKEKLSGRHRKQVTPSITATDATVTGLTTRTDKVGHKLCVDNSSPELFDDLHTEKINFCGTVRPNRKAMPTSTGQKMKLKWGDTDAWVGIHDSHGMERCNINMLTNMLFLPAKGNFNNVHGKSLKLATV</sequence>
<reference evidence="3" key="1">
    <citation type="submission" date="2020-01" db="EMBL/GenBank/DDBJ databases">
        <title>Draft genome sequence of the Termite Coptotermes fromosanus.</title>
        <authorList>
            <person name="Itakura S."/>
            <person name="Yosikawa Y."/>
            <person name="Umezawa K."/>
        </authorList>
    </citation>
    <scope>NUCLEOTIDE SEQUENCE [LARGE SCALE GENOMIC DNA]</scope>
</reference>
<dbReference type="InParanoid" id="A0A6L2PZ84"/>
<feature type="domain" description="PiggyBac transposable element-derived protein" evidence="1">
    <location>
        <begin position="16"/>
        <end position="102"/>
    </location>
</feature>
<dbReference type="Proteomes" id="UP000502823">
    <property type="component" value="Unassembled WGS sequence"/>
</dbReference>
<proteinExistence type="predicted"/>
<accession>A0A6L2PZ84</accession>
<dbReference type="EMBL" id="BLKM01012951">
    <property type="protein sequence ID" value="GFG37941.1"/>
    <property type="molecule type" value="Genomic_DNA"/>
</dbReference>